<reference evidence="9" key="5">
    <citation type="submission" date="2025-09" db="UniProtKB">
        <authorList>
            <consortium name="Ensembl"/>
        </authorList>
    </citation>
    <scope>IDENTIFICATION</scope>
</reference>
<dbReference type="GeneTree" id="ENSGT00940000164108"/>
<protein>
    <recommendedName>
        <fullName evidence="8">BZIP domain-containing protein</fullName>
    </recommendedName>
</protein>
<evidence type="ECO:0000256" key="2">
    <source>
        <dbReference type="ARBA" id="ARBA00023015"/>
    </source>
</evidence>
<reference evidence="9" key="4">
    <citation type="submission" date="2025-08" db="UniProtKB">
        <authorList>
            <consortium name="Ensembl"/>
        </authorList>
    </citation>
    <scope>IDENTIFICATION</scope>
</reference>
<evidence type="ECO:0000256" key="1">
    <source>
        <dbReference type="ARBA" id="ARBA00006079"/>
    </source>
</evidence>
<dbReference type="CDD" id="cd14694">
    <property type="entry name" value="bZIP_NFIL3"/>
    <property type="match status" value="1"/>
</dbReference>
<dbReference type="SMART" id="SM00338">
    <property type="entry name" value="BRLZ"/>
    <property type="match status" value="1"/>
</dbReference>
<dbReference type="AlphaFoldDB" id="A0A671F9Z3"/>
<dbReference type="Pfam" id="PF07716">
    <property type="entry name" value="bZIP_2"/>
    <property type="match status" value="1"/>
</dbReference>
<proteinExistence type="inferred from homology"/>
<dbReference type="PROSITE" id="PS50217">
    <property type="entry name" value="BZIP"/>
    <property type="match status" value="1"/>
</dbReference>
<reference evidence="9 10" key="1">
    <citation type="journal article" date="2015" name="Annu Rev Anim Biosci">
        <title>The Genome 10K Project: a way forward.</title>
        <authorList>
            <person name="Koepfli K.P."/>
            <person name="Paten B."/>
            <person name="O'Brien S.J."/>
            <person name="Koepfli K.P."/>
            <person name="Paten B."/>
            <person name="Antunes A."/>
            <person name="Belov K."/>
            <person name="Bustamante C."/>
            <person name="Castoe T.A."/>
            <person name="Clawson H."/>
            <person name="Crawford A.J."/>
            <person name="Diekhans M."/>
            <person name="Distel D."/>
            <person name="Durbin R."/>
            <person name="Earl D."/>
            <person name="Fujita M.K."/>
            <person name="Gamble T."/>
            <person name="Georges A."/>
            <person name="Gemmell N."/>
            <person name="Gilbert M.T."/>
            <person name="Graves J.M."/>
            <person name="Green R.E."/>
            <person name="Hickey G."/>
            <person name="Jarvis E.D."/>
            <person name="Johnson W."/>
            <person name="Komissarov A."/>
            <person name="Korf I."/>
            <person name="Kuhn R."/>
            <person name="Larkin D.M."/>
            <person name="Lewin H."/>
            <person name="Lopez J.V."/>
            <person name="Ma J."/>
            <person name="Marques-Bonet T."/>
            <person name="Miller W."/>
            <person name="Murphy R."/>
            <person name="Pevzner P."/>
            <person name="Shapiro B."/>
            <person name="Steiner C."/>
            <person name="Tamazian G."/>
            <person name="Venkatesh B."/>
            <person name="Wang J."/>
            <person name="Wayne R."/>
            <person name="Wiley E."/>
            <person name="Yang H."/>
            <person name="Zhang G."/>
            <person name="Haussler D."/>
            <person name="Ryder O."/>
            <person name="O'Brien S.J."/>
        </authorList>
    </citation>
    <scope>NUCLEOTIDE SEQUENCE</scope>
</reference>
<sequence length="134" mass="14823">CGLLPDPTMDVGLLDLPDAPQGHGKIPRGARGRGPALRRQREFLPEEKKDTVYWEKRRKNNEAARRSREKRRLNDAALEGRLAALLAENAQLRAELQALKHHFGLLPAPQAEHLEVGRVAGAPCEGFPWAGLGL</sequence>
<reference evidence="10" key="3">
    <citation type="submission" date="2018-12" db="EMBL/GenBank/DDBJ databases">
        <title>G10K-VGP greater horseshoe bat female genome, primary haplotype.</title>
        <authorList>
            <person name="Teeling E."/>
            <person name="Myers G."/>
            <person name="Vernes S."/>
            <person name="Pippel M."/>
            <person name="Winkler S."/>
            <person name="Fedrigo O."/>
            <person name="Rhie A."/>
            <person name="Koren S."/>
            <person name="Phillippy A."/>
            <person name="Lewin H."/>
            <person name="Damas J."/>
            <person name="Howe K."/>
            <person name="Mountcastle J."/>
            <person name="Jarvis E.D."/>
        </authorList>
    </citation>
    <scope>NUCLEOTIDE SEQUENCE [LARGE SCALE GENOMIC DNA]</scope>
</reference>
<keyword evidence="4" id="KW-0804">Transcription</keyword>
<dbReference type="FunFam" id="1.20.5.170:FF:000025">
    <property type="entry name" value="nuclear factor interleukin-3-regulated protein-like"/>
    <property type="match status" value="1"/>
</dbReference>
<dbReference type="SUPFAM" id="SSF57959">
    <property type="entry name" value="Leucine zipper domain"/>
    <property type="match status" value="1"/>
</dbReference>
<keyword evidence="6" id="KW-0175">Coiled coil</keyword>
<keyword evidence="10" id="KW-1185">Reference proteome</keyword>
<dbReference type="OMA" id="PCEGFPW"/>
<dbReference type="GO" id="GO:0003700">
    <property type="term" value="F:DNA-binding transcription factor activity"/>
    <property type="evidence" value="ECO:0007669"/>
    <property type="project" value="InterPro"/>
</dbReference>
<accession>A0A671F9Z3</accession>
<evidence type="ECO:0000259" key="8">
    <source>
        <dbReference type="PROSITE" id="PS50217"/>
    </source>
</evidence>
<dbReference type="InParanoid" id="A0A671F9Z3"/>
<evidence type="ECO:0000256" key="7">
    <source>
        <dbReference type="SAM" id="MobiDB-lite"/>
    </source>
</evidence>
<dbReference type="GO" id="GO:0007623">
    <property type="term" value="P:circadian rhythm"/>
    <property type="evidence" value="ECO:0007669"/>
    <property type="project" value="TreeGrafter"/>
</dbReference>
<dbReference type="GO" id="GO:0005634">
    <property type="term" value="C:nucleus"/>
    <property type="evidence" value="ECO:0007669"/>
    <property type="project" value="TreeGrafter"/>
</dbReference>
<dbReference type="Ensembl" id="ENSRFET00010022417.1">
    <property type="protein sequence ID" value="ENSRFEP00010020583.1"/>
    <property type="gene ID" value="ENSRFEG00010013846.1"/>
</dbReference>
<feature type="region of interest" description="Disordered" evidence="7">
    <location>
        <begin position="16"/>
        <end position="38"/>
    </location>
</feature>
<dbReference type="InterPro" id="IPR047106">
    <property type="entry name" value="NFIL3-like_bZIP"/>
</dbReference>
<reference evidence="9 10" key="2">
    <citation type="journal article" date="2018" name="Annu Rev Anim Biosci">
        <title>Bat Biology, Genomes, and the Bat1K Project: To Generate Chromosome-Level Genomes for All Living Bat Species.</title>
        <authorList>
            <person name="Teeling E.C."/>
            <person name="Vernes S.C."/>
            <person name="Davalos L.M."/>
            <person name="Ray D.A."/>
            <person name="Gilbert M.T.P."/>
            <person name="Myers E."/>
        </authorList>
    </citation>
    <scope>NUCLEOTIDE SEQUENCE</scope>
</reference>
<dbReference type="InterPro" id="IPR004827">
    <property type="entry name" value="bZIP"/>
</dbReference>
<organism evidence="9 10">
    <name type="scientific">Rhinolophus ferrumequinum</name>
    <name type="common">Greater horseshoe bat</name>
    <dbReference type="NCBI Taxonomy" id="59479"/>
    <lineage>
        <taxon>Eukaryota</taxon>
        <taxon>Metazoa</taxon>
        <taxon>Chordata</taxon>
        <taxon>Craniata</taxon>
        <taxon>Vertebrata</taxon>
        <taxon>Euteleostomi</taxon>
        <taxon>Mammalia</taxon>
        <taxon>Eutheria</taxon>
        <taxon>Laurasiatheria</taxon>
        <taxon>Chiroptera</taxon>
        <taxon>Yinpterochiroptera</taxon>
        <taxon>Rhinolophoidea</taxon>
        <taxon>Rhinolophidae</taxon>
        <taxon>Rhinolophinae</taxon>
        <taxon>Rhinolophus</taxon>
    </lineage>
</organism>
<dbReference type="PANTHER" id="PTHR15284:SF7">
    <property type="entry name" value="NFIL3 LIKE PROTEIN"/>
    <property type="match status" value="1"/>
</dbReference>
<dbReference type="PROSITE" id="PS00036">
    <property type="entry name" value="BZIP_BASIC"/>
    <property type="match status" value="1"/>
</dbReference>
<dbReference type="GO" id="GO:0003677">
    <property type="term" value="F:DNA binding"/>
    <property type="evidence" value="ECO:0007669"/>
    <property type="project" value="UniProtKB-KW"/>
</dbReference>
<keyword evidence="3" id="KW-0238">DNA-binding</keyword>
<comment type="similarity">
    <text evidence="1">Belongs to the bZIP family. NFIL3 subfamily.</text>
</comment>
<dbReference type="InterPro" id="IPR046347">
    <property type="entry name" value="bZIP_sf"/>
</dbReference>
<evidence type="ECO:0000256" key="5">
    <source>
        <dbReference type="ARBA" id="ARBA00023242"/>
    </source>
</evidence>
<evidence type="ECO:0000256" key="3">
    <source>
        <dbReference type="ARBA" id="ARBA00023125"/>
    </source>
</evidence>
<evidence type="ECO:0000313" key="9">
    <source>
        <dbReference type="Ensembl" id="ENSRFEP00010020583.1"/>
    </source>
</evidence>
<dbReference type="Gene3D" id="1.20.5.170">
    <property type="match status" value="1"/>
</dbReference>
<dbReference type="PANTHER" id="PTHR15284">
    <property type="entry name" value="NUCLEAR FACTOR INTERLEUKIN-3-REGULATED PROTEIN"/>
    <property type="match status" value="1"/>
</dbReference>
<feature type="domain" description="BZIP" evidence="8">
    <location>
        <begin position="50"/>
        <end position="100"/>
    </location>
</feature>
<evidence type="ECO:0000313" key="10">
    <source>
        <dbReference type="Proteomes" id="UP000472240"/>
    </source>
</evidence>
<evidence type="ECO:0000256" key="4">
    <source>
        <dbReference type="ARBA" id="ARBA00023163"/>
    </source>
</evidence>
<name>A0A671F9Z3_RHIFE</name>
<keyword evidence="2" id="KW-0805">Transcription regulation</keyword>
<evidence type="ECO:0000256" key="6">
    <source>
        <dbReference type="SAM" id="Coils"/>
    </source>
</evidence>
<dbReference type="Proteomes" id="UP000472240">
    <property type="component" value="Chromosome 18"/>
</dbReference>
<dbReference type="InterPro" id="IPR047229">
    <property type="entry name" value="NFIL3-like"/>
</dbReference>
<feature type="coiled-coil region" evidence="6">
    <location>
        <begin position="75"/>
        <end position="102"/>
    </location>
</feature>
<keyword evidence="5" id="KW-0539">Nucleus</keyword>